<feature type="region of interest" description="Disordered" evidence="1">
    <location>
        <begin position="1"/>
        <end position="30"/>
    </location>
</feature>
<evidence type="ECO:0000313" key="2">
    <source>
        <dbReference type="EMBL" id="CAF4926363.1"/>
    </source>
</evidence>
<evidence type="ECO:0000313" key="4">
    <source>
        <dbReference type="Proteomes" id="UP000663873"/>
    </source>
</evidence>
<evidence type="ECO:0000313" key="3">
    <source>
        <dbReference type="EMBL" id="CAF4935298.1"/>
    </source>
</evidence>
<dbReference type="Proteomes" id="UP000663873">
    <property type="component" value="Unassembled WGS sequence"/>
</dbReference>
<protein>
    <submittedName>
        <fullName evidence="2">Uncharacterized protein</fullName>
    </submittedName>
</protein>
<comment type="caution">
    <text evidence="2">The sequence shown here is derived from an EMBL/GenBank/DDBJ whole genome shotgun (WGS) entry which is preliminary data.</text>
</comment>
<gene>
    <name evidence="2" type="ORF">UJA718_LOCUS46668</name>
    <name evidence="3" type="ORF">UJA718_LOCUS47062</name>
</gene>
<keyword evidence="4" id="KW-1185">Reference proteome</keyword>
<proteinExistence type="predicted"/>
<dbReference type="EMBL" id="CAJOBP010087293">
    <property type="protein sequence ID" value="CAF4935298.1"/>
    <property type="molecule type" value="Genomic_DNA"/>
</dbReference>
<evidence type="ECO:0000256" key="1">
    <source>
        <dbReference type="SAM" id="MobiDB-lite"/>
    </source>
</evidence>
<name>A0A821WI76_9BILA</name>
<feature type="non-terminal residue" evidence="2">
    <location>
        <position position="30"/>
    </location>
</feature>
<reference evidence="2" key="1">
    <citation type="submission" date="2021-02" db="EMBL/GenBank/DDBJ databases">
        <authorList>
            <person name="Nowell W R."/>
        </authorList>
    </citation>
    <scope>NUCLEOTIDE SEQUENCE</scope>
</reference>
<dbReference type="AlphaFoldDB" id="A0A821WI76"/>
<dbReference type="EMBL" id="CAJOBP010084641">
    <property type="protein sequence ID" value="CAF4926363.1"/>
    <property type="molecule type" value="Genomic_DNA"/>
</dbReference>
<sequence length="30" mass="3263">MRWRNGDRQGTVIAGGHGPGDSENQLNNPE</sequence>
<organism evidence="2 4">
    <name type="scientific">Rotaria socialis</name>
    <dbReference type="NCBI Taxonomy" id="392032"/>
    <lineage>
        <taxon>Eukaryota</taxon>
        <taxon>Metazoa</taxon>
        <taxon>Spiralia</taxon>
        <taxon>Gnathifera</taxon>
        <taxon>Rotifera</taxon>
        <taxon>Eurotatoria</taxon>
        <taxon>Bdelloidea</taxon>
        <taxon>Philodinida</taxon>
        <taxon>Philodinidae</taxon>
        <taxon>Rotaria</taxon>
    </lineage>
</organism>
<accession>A0A821WI76</accession>